<protein>
    <submittedName>
        <fullName evidence="6">DNA-binding transcriptional MerR regulator</fullName>
    </submittedName>
</protein>
<dbReference type="SMART" id="SM00422">
    <property type="entry name" value="HTH_MERR"/>
    <property type="match status" value="1"/>
</dbReference>
<organism evidence="6 7">
    <name type="scientific">Saccharothrix ecbatanensis</name>
    <dbReference type="NCBI Taxonomy" id="1105145"/>
    <lineage>
        <taxon>Bacteria</taxon>
        <taxon>Bacillati</taxon>
        <taxon>Actinomycetota</taxon>
        <taxon>Actinomycetes</taxon>
        <taxon>Pseudonocardiales</taxon>
        <taxon>Pseudonocardiaceae</taxon>
        <taxon>Saccharothrix</taxon>
    </lineage>
</organism>
<name>A0A7W9HEI5_9PSEU</name>
<accession>A0A7W9HEI5</accession>
<dbReference type="InterPro" id="IPR047057">
    <property type="entry name" value="MerR_fam"/>
</dbReference>
<sequence>MKSSEEMSIGELADRFGLAAHVLRHWEDVGLLAPRRHANGRRRYGPADEARIAMILLAKDAGLGLDLIRLLFAATADRPARRALYREHHDRLAERIASLQASLSVLEHAMGCEAEDITACPDFRAAVASRIAGQRCG</sequence>
<feature type="domain" description="HTH merR-type" evidence="5">
    <location>
        <begin position="6"/>
        <end position="74"/>
    </location>
</feature>
<dbReference type="PANTHER" id="PTHR30204">
    <property type="entry name" value="REDOX-CYCLING DRUG-SENSING TRANSCRIPTIONAL ACTIVATOR SOXR"/>
    <property type="match status" value="1"/>
</dbReference>
<reference evidence="6 7" key="1">
    <citation type="submission" date="2020-08" db="EMBL/GenBank/DDBJ databases">
        <title>Sequencing the genomes of 1000 actinobacteria strains.</title>
        <authorList>
            <person name="Klenk H.-P."/>
        </authorList>
    </citation>
    <scope>NUCLEOTIDE SEQUENCE [LARGE SCALE GENOMIC DNA]</scope>
    <source>
        <strain evidence="6 7">DSM 45486</strain>
    </source>
</reference>
<evidence type="ECO:0000256" key="2">
    <source>
        <dbReference type="ARBA" id="ARBA00023015"/>
    </source>
</evidence>
<evidence type="ECO:0000256" key="3">
    <source>
        <dbReference type="ARBA" id="ARBA00023125"/>
    </source>
</evidence>
<evidence type="ECO:0000313" key="6">
    <source>
        <dbReference type="EMBL" id="MBB5800499.1"/>
    </source>
</evidence>
<evidence type="ECO:0000256" key="4">
    <source>
        <dbReference type="ARBA" id="ARBA00023163"/>
    </source>
</evidence>
<gene>
    <name evidence="6" type="ORF">F4560_000267</name>
</gene>
<evidence type="ECO:0000259" key="5">
    <source>
        <dbReference type="PROSITE" id="PS50937"/>
    </source>
</evidence>
<keyword evidence="3 6" id="KW-0238">DNA-binding</keyword>
<dbReference type="Gene3D" id="1.10.1660.10">
    <property type="match status" value="1"/>
</dbReference>
<keyword evidence="2" id="KW-0805">Transcription regulation</keyword>
<dbReference type="EMBL" id="JACHMO010000001">
    <property type="protein sequence ID" value="MBB5800499.1"/>
    <property type="molecule type" value="Genomic_DNA"/>
</dbReference>
<dbReference type="PANTHER" id="PTHR30204:SF69">
    <property type="entry name" value="MERR-FAMILY TRANSCRIPTIONAL REGULATOR"/>
    <property type="match status" value="1"/>
</dbReference>
<keyword evidence="7" id="KW-1185">Reference proteome</keyword>
<dbReference type="GO" id="GO:0003677">
    <property type="term" value="F:DNA binding"/>
    <property type="evidence" value="ECO:0007669"/>
    <property type="project" value="UniProtKB-KW"/>
</dbReference>
<keyword evidence="1" id="KW-0678">Repressor</keyword>
<dbReference type="AlphaFoldDB" id="A0A7W9HEI5"/>
<evidence type="ECO:0000256" key="1">
    <source>
        <dbReference type="ARBA" id="ARBA00022491"/>
    </source>
</evidence>
<proteinExistence type="predicted"/>
<evidence type="ECO:0000313" key="7">
    <source>
        <dbReference type="Proteomes" id="UP000552097"/>
    </source>
</evidence>
<dbReference type="PROSITE" id="PS50937">
    <property type="entry name" value="HTH_MERR_2"/>
    <property type="match status" value="1"/>
</dbReference>
<dbReference type="SUPFAM" id="SSF46955">
    <property type="entry name" value="Putative DNA-binding domain"/>
    <property type="match status" value="1"/>
</dbReference>
<dbReference type="InterPro" id="IPR000551">
    <property type="entry name" value="MerR-type_HTH_dom"/>
</dbReference>
<keyword evidence="4" id="KW-0804">Transcription</keyword>
<dbReference type="RefSeq" id="WP_184915046.1">
    <property type="nucleotide sequence ID" value="NZ_JACHMO010000001.1"/>
</dbReference>
<dbReference type="PRINTS" id="PR00040">
    <property type="entry name" value="HTHMERR"/>
</dbReference>
<dbReference type="Pfam" id="PF13411">
    <property type="entry name" value="MerR_1"/>
    <property type="match status" value="1"/>
</dbReference>
<dbReference type="InterPro" id="IPR009061">
    <property type="entry name" value="DNA-bd_dom_put_sf"/>
</dbReference>
<dbReference type="Proteomes" id="UP000552097">
    <property type="component" value="Unassembled WGS sequence"/>
</dbReference>
<comment type="caution">
    <text evidence="6">The sequence shown here is derived from an EMBL/GenBank/DDBJ whole genome shotgun (WGS) entry which is preliminary data.</text>
</comment>
<dbReference type="GO" id="GO:0003700">
    <property type="term" value="F:DNA-binding transcription factor activity"/>
    <property type="evidence" value="ECO:0007669"/>
    <property type="project" value="InterPro"/>
</dbReference>